<sequence>MRRLISAILTSVALYLILSLLDEVWHTQTVRLLLNVDFLFDHLAFHWELLLHIIVGILLYYTLVYFYHYTFYFNDVIMAVVAMFMLLYFLLSELAVTISLNATFLGFTIWMIGHLLYLVITLYVIREE</sequence>
<dbReference type="OrthoDB" id="2418660at2"/>
<evidence type="ECO:0000313" key="3">
    <source>
        <dbReference type="Proteomes" id="UP000295328"/>
    </source>
</evidence>
<keyword evidence="1" id="KW-1133">Transmembrane helix</keyword>
<protein>
    <submittedName>
        <fullName evidence="2">Uncharacterized protein</fullName>
    </submittedName>
</protein>
<reference evidence="2 3" key="1">
    <citation type="submission" date="2019-01" db="EMBL/GenBank/DDBJ databases">
        <title>Draft genome sequences of the type strains of six Macrococcus species.</title>
        <authorList>
            <person name="Mazhar S."/>
            <person name="Altermann E."/>
            <person name="Hill C."/>
            <person name="Mcauliffe O."/>
        </authorList>
    </citation>
    <scope>NUCLEOTIDE SEQUENCE [LARGE SCALE GENOMIC DNA]</scope>
    <source>
        <strain evidence="2 3">CCM4809</strain>
    </source>
</reference>
<accession>A0A4R6BK08</accession>
<evidence type="ECO:0000256" key="1">
    <source>
        <dbReference type="SAM" id="Phobius"/>
    </source>
</evidence>
<keyword evidence="1" id="KW-0812">Transmembrane</keyword>
<keyword evidence="3" id="KW-1185">Reference proteome</keyword>
<feature type="transmembrane region" description="Helical" evidence="1">
    <location>
        <begin position="71"/>
        <end position="91"/>
    </location>
</feature>
<dbReference type="Proteomes" id="UP000295328">
    <property type="component" value="Unassembled WGS sequence"/>
</dbReference>
<keyword evidence="1" id="KW-0472">Membrane</keyword>
<evidence type="ECO:0000313" key="2">
    <source>
        <dbReference type="EMBL" id="TDM01970.1"/>
    </source>
</evidence>
<proteinExistence type="predicted"/>
<dbReference type="AlphaFoldDB" id="A0A4R6BK08"/>
<dbReference type="RefSeq" id="WP_133429983.1">
    <property type="nucleotide sequence ID" value="NZ_BMCC01000003.1"/>
</dbReference>
<organism evidence="2 3">
    <name type="scientific">Macrococcus hajekii</name>
    <dbReference type="NCBI Taxonomy" id="198482"/>
    <lineage>
        <taxon>Bacteria</taxon>
        <taxon>Bacillati</taxon>
        <taxon>Bacillota</taxon>
        <taxon>Bacilli</taxon>
        <taxon>Bacillales</taxon>
        <taxon>Staphylococcaceae</taxon>
        <taxon>Macrococcus</taxon>
    </lineage>
</organism>
<gene>
    <name evidence="2" type="ORF">ERX37_07105</name>
</gene>
<dbReference type="EMBL" id="SCWE01000002">
    <property type="protein sequence ID" value="TDM01970.1"/>
    <property type="molecule type" value="Genomic_DNA"/>
</dbReference>
<name>A0A4R6BK08_9STAP</name>
<comment type="caution">
    <text evidence="2">The sequence shown here is derived from an EMBL/GenBank/DDBJ whole genome shotgun (WGS) entry which is preliminary data.</text>
</comment>
<feature type="transmembrane region" description="Helical" evidence="1">
    <location>
        <begin position="103"/>
        <end position="125"/>
    </location>
</feature>
<feature type="transmembrane region" description="Helical" evidence="1">
    <location>
        <begin position="45"/>
        <end position="64"/>
    </location>
</feature>